<dbReference type="SUPFAM" id="SSF82171">
    <property type="entry name" value="DPP6 N-terminal domain-like"/>
    <property type="match status" value="1"/>
</dbReference>
<feature type="compositionally biased region" description="Low complexity" evidence="1">
    <location>
        <begin position="2053"/>
        <end position="2067"/>
    </location>
</feature>
<sequence>MAKFESPMARTCSPADVGDLFLFDSHRLSQLYLPSGKTKKKIPLLQSYLEDVQGFGISSSGLFVAGALNSGRVFIWNKSSSTVKLTAVLDKIRNVQPGTRHTSPLLYISDCGRKVLLLSGFRQVFLWETQDNNESVNAVGDSLRGTWHQIQCGNYVLPHESDKETAIDGVFFVDPVCGTSCSLSWVFNKGDKIHVTTLHLLWPEKNYNFHESGSETQIEEGLESSFSPTWHTFKHSLYNLTPAERVMKSRKAYIARVSPDGQVMVLAMNQKLAAHNRVMFYSLSQTAVAVIADLKGCGAKLNVNGHPAFGKSWWIADMAWTRDSLLVLCITRRGSVGVLTKLGEPLEICTEGCSLHTGPALFLPLHPKITFQRSSEAFHSDSSESCASEKDPLSQRYSVSVHPYLPVILSSDGYLVTVMQLPAVASYHGIMTGFMRDVTRLVPDVDVEIQAGSLSRVSSVSRISILQSEANVARGVTSTEFLSDAPSENNSTGSSTAVPGYGMASGDQGMSFFGLSDPELESSLPEYAPGSLDAISHAQSLSIVALALGSACGGNWKPDIAPAMDLTVNVIIKFFQYLLRNAENIPQTHSSARALSSSIDDLSKRRSSSPVGDVQLSRALMFFRMVLEVFQWDSCHRNIFAWAFHLTHGIVREVLLLRDTSAVYRVTSCMRVLKLAERVLNLIYTSSSEKVADLPSNGSSSQQSKQESPMKRKDEDLEGGAVGGTADNAAASLDDDANGLNVDTQQRTVCQTHLSGSWLLLYNFTSESCKKMHRRRSSLFSVQEGESRVTVEKKMVELLCEIQEKLQLLGVKIPSNVVKKENVEGVSAYLEGSFHNLPPDGSQDSLFSRRRSSLQETGASQGHSPEASRRYGSPYRDNMGSQQSLHSPGRLSPMGSPGGPVNEQDSKSLLSILYMQLQQYDIRSALDLVYSLIEPPFSCEQFESNANFSLLPNAQSSLQVSSHQPNSNHHMEVLLQNYPIARVADNRGLKVVQTLARFMSAYFSNLSLYVYPPYQSTALPPYHVQQQTDRSTGAELEDRPQGVVEHVGLDRAKVSQAVRDQGLYELWSANSTLELLLVSGLVSEGAWLARNLGDWKNAMLLSFASHMLSSRFSETDLQIQLVFPAPPKDIKPNAIALSRLSPSFKQTTTFAEDQTSSHSSTEDKFGHSSTVKKSQRSKQGGAVDVDTEVNDKIVKEVSRILEAGVVAGLDLVPSILTGLVSQLKHVTSLFVWIVPEEFYLPYPPSFCPQPMNLKKDTLSPAAEKEEKLRTEVASLVQKIFLLLNASNCLVPCVRWYTVQLVETTESWYNVIRSDAEFPIPSSLAGYTDRGFNFHERKTDRGSHVSPKKTGKSKSQAPYSDKEGKDDGKLPSSIGSVLGSFREFCAIMWLLHTRDKMSKSSRKYRQLRSQSTGSEEEASTIHSICWETLLWTTRLTPFSSLLGATDKINDTLLTLLSELPPSVATAELTAQFFNDPDVVQTASGRAKFKRLMAQFRGVSVRDDEGLDHDGLGLDHEQPDEPLSVFYRKKCMAWEEELNEREKLFGKVRDQFFQVSDASESVTGDGVTGDGVTSDGGAAVARHKSQALAVGTTLFETQPSYFQFLDTFFMITLSKTVLTHHNKAPYPVPLLSSYRNHFLAADAKSLAVLQQRTHNDTPARPIKGPSSLFRSRSFTDVRSNRPKPETPPSSLGSAGDIKRSSSLNDVTRLGSLPGVRTLGSEILELLPSLTWLSRWSMEGSSLPSSNFDVSTPGANESHPVMRVHVPLALLVNGLWLLQNVYWPWVSDTEVQVDIKVIRQKTTPPRQLTDSVKERSPGLKDAATAATPPKGLRRVLSDSNIQRSANRSTKRNSIAVENQRLQDRNYHHQSTPDMPRTSQGDTSGVTYEAATELNRPAPAQAQQEDMPFTRPSRKNLRVVQRLDRTPKSNSEPNIPNIVVQSPTTDEEKEFSGAFKKRHSLQENERAVVPDSPTTYHSDTELASSVKPIVSSTPVKTKRSRKGKRKERKKPEASDEEKEPAIKGREEYVLDWRKQPEEEIEMMTNATSSATQHSAGPTQPIITTDPTQPIIKTAPTRQGKRKKKSSLEQREQEGLVTMVTHDSKQRNTVDEWSQSSATEAMVSQGKMELVLVVRQGDGSDASTSQPGIPLFRIPTLVDNTQNSELITRSDNTRRTIRAETASQTDHHRVTSSASQTLQHSGIPSERGHVTHESASQTLQHSGIPSERGHVTHESASQTLQHSGIPSERGHVTHESASQTLQHSGIPSERGHVTHGSDQMTNTRGDGEIVARTACVQTDPSMVSRPEVASFFPLLQQQQASTLQQQVSYAISNPPPPPITQDQRQMRVLPLLHFPLVDSSSKLDLKQDEASSSIQAKRGLALVAFSRIKTNFANCCARFKQNQVRRSSTPKRNLDKDH</sequence>
<evidence type="ECO:0000313" key="2">
    <source>
        <dbReference type="EMBL" id="KAJ7372531.1"/>
    </source>
</evidence>
<feature type="compositionally biased region" description="Polar residues" evidence="1">
    <location>
        <begin position="1865"/>
        <end position="1882"/>
    </location>
</feature>
<feature type="region of interest" description="Disordered" evidence="1">
    <location>
        <begin position="1800"/>
        <end position="2018"/>
    </location>
</feature>
<comment type="caution">
    <text evidence="2">The sequence shown here is derived from an EMBL/GenBank/DDBJ whole genome shotgun (WGS) entry which is preliminary data.</text>
</comment>
<protein>
    <submittedName>
        <fullName evidence="2">Uncharacterized protein</fullName>
    </submittedName>
</protein>
<feature type="compositionally biased region" description="Polar residues" evidence="1">
    <location>
        <begin position="1924"/>
        <end position="1940"/>
    </location>
</feature>
<feature type="region of interest" description="Disordered" evidence="1">
    <location>
        <begin position="2044"/>
        <end position="2088"/>
    </location>
</feature>
<feature type="compositionally biased region" description="Polar residues" evidence="1">
    <location>
        <begin position="2186"/>
        <end position="2197"/>
    </location>
</feature>
<feature type="region of interest" description="Disordered" evidence="1">
    <location>
        <begin position="1334"/>
        <end position="1370"/>
    </location>
</feature>
<gene>
    <name evidence="2" type="ORF">OS493_019040</name>
</gene>
<reference evidence="2" key="1">
    <citation type="submission" date="2023-01" db="EMBL/GenBank/DDBJ databases">
        <title>Genome assembly of the deep-sea coral Lophelia pertusa.</title>
        <authorList>
            <person name="Herrera S."/>
            <person name="Cordes E."/>
        </authorList>
    </citation>
    <scope>NUCLEOTIDE SEQUENCE</scope>
    <source>
        <strain evidence="2">USNM1676648</strain>
        <tissue evidence="2">Polyp</tissue>
    </source>
</reference>
<evidence type="ECO:0000313" key="3">
    <source>
        <dbReference type="Proteomes" id="UP001163046"/>
    </source>
</evidence>
<feature type="region of interest" description="Disordered" evidence="1">
    <location>
        <begin position="833"/>
        <end position="903"/>
    </location>
</feature>
<feature type="compositionally biased region" description="Basic and acidic residues" evidence="1">
    <location>
        <begin position="2005"/>
        <end position="2018"/>
    </location>
</feature>
<evidence type="ECO:0000256" key="1">
    <source>
        <dbReference type="SAM" id="MobiDB-lite"/>
    </source>
</evidence>
<name>A0A9W9Z034_9CNID</name>
<feature type="compositionally biased region" description="Polar residues" evidence="1">
    <location>
        <begin position="1968"/>
        <end position="1979"/>
    </location>
</feature>
<dbReference type="PANTHER" id="PTHR14492">
    <property type="entry name" value="JBTS17"/>
    <property type="match status" value="1"/>
</dbReference>
<dbReference type="OrthoDB" id="5974632at2759"/>
<feature type="compositionally biased region" description="Basic and acidic residues" evidence="1">
    <location>
        <begin position="1671"/>
        <end position="1682"/>
    </location>
</feature>
<organism evidence="2 3">
    <name type="scientific">Desmophyllum pertusum</name>
    <dbReference type="NCBI Taxonomy" id="174260"/>
    <lineage>
        <taxon>Eukaryota</taxon>
        <taxon>Metazoa</taxon>
        <taxon>Cnidaria</taxon>
        <taxon>Anthozoa</taxon>
        <taxon>Hexacorallia</taxon>
        <taxon>Scleractinia</taxon>
        <taxon>Caryophylliina</taxon>
        <taxon>Caryophylliidae</taxon>
        <taxon>Desmophyllum</taxon>
    </lineage>
</organism>
<feature type="region of interest" description="Disordered" evidence="1">
    <location>
        <begin position="691"/>
        <end position="725"/>
    </location>
</feature>
<feature type="compositionally biased region" description="Basic residues" evidence="1">
    <location>
        <begin position="1992"/>
        <end position="2004"/>
    </location>
</feature>
<feature type="compositionally biased region" description="Polar residues" evidence="1">
    <location>
        <begin position="2250"/>
        <end position="2260"/>
    </location>
</feature>
<feature type="compositionally biased region" description="Polar residues" evidence="1">
    <location>
        <begin position="1148"/>
        <end position="1159"/>
    </location>
</feature>
<feature type="compositionally biased region" description="Polar residues" evidence="1">
    <location>
        <begin position="2229"/>
        <end position="2239"/>
    </location>
</feature>
<dbReference type="EMBL" id="MU826836">
    <property type="protein sequence ID" value="KAJ7372531.1"/>
    <property type="molecule type" value="Genomic_DNA"/>
</dbReference>
<feature type="region of interest" description="Disordered" evidence="1">
    <location>
        <begin position="2175"/>
        <end position="2281"/>
    </location>
</feature>
<proteinExistence type="predicted"/>
<accession>A0A9W9Z034</accession>
<feature type="compositionally biased region" description="Polar residues" evidence="1">
    <location>
        <begin position="696"/>
        <end position="707"/>
    </location>
</feature>
<dbReference type="InterPro" id="IPR028236">
    <property type="entry name" value="CPLANE1"/>
</dbReference>
<feature type="region of interest" description="Disordered" evidence="1">
    <location>
        <begin position="1148"/>
        <end position="1183"/>
    </location>
</feature>
<dbReference type="PANTHER" id="PTHR14492:SF4">
    <property type="entry name" value="CILIOGENESIS AND PLANAR POLARITY EFFECTOR 1"/>
    <property type="match status" value="1"/>
</dbReference>
<feature type="compositionally biased region" description="Basic and acidic residues" evidence="1">
    <location>
        <begin position="1359"/>
        <end position="1368"/>
    </location>
</feature>
<feature type="region of interest" description="Disordered" evidence="1">
    <location>
        <begin position="1651"/>
        <end position="1697"/>
    </location>
</feature>
<feature type="compositionally biased region" description="Polar residues" evidence="1">
    <location>
        <begin position="2208"/>
        <end position="2218"/>
    </location>
</feature>
<keyword evidence="3" id="KW-1185">Reference proteome</keyword>
<dbReference type="Proteomes" id="UP001163046">
    <property type="component" value="Unassembled WGS sequence"/>
</dbReference>
<feature type="compositionally biased region" description="Polar residues" evidence="1">
    <location>
        <begin position="854"/>
        <end position="863"/>
    </location>
</feature>
<feature type="compositionally biased region" description="Polar residues" evidence="1">
    <location>
        <begin position="1834"/>
        <end position="1853"/>
    </location>
</feature>